<dbReference type="Proteomes" id="UP000049455">
    <property type="component" value="Unassembled WGS sequence"/>
</dbReference>
<proteinExistence type="predicted"/>
<name>A0A0M7B5N8_9RHOB</name>
<dbReference type="RefSeq" id="WP_055662483.1">
    <property type="nucleotide sequence ID" value="NZ_CYPR01000046.1"/>
</dbReference>
<protein>
    <submittedName>
        <fullName evidence="2">Uncharacterized protein</fullName>
    </submittedName>
</protein>
<organism evidence="2 3">
    <name type="scientific">Jannaschia seosinensis</name>
    <dbReference type="NCBI Taxonomy" id="313367"/>
    <lineage>
        <taxon>Bacteria</taxon>
        <taxon>Pseudomonadati</taxon>
        <taxon>Pseudomonadota</taxon>
        <taxon>Alphaproteobacteria</taxon>
        <taxon>Rhodobacterales</taxon>
        <taxon>Roseobacteraceae</taxon>
        <taxon>Jannaschia</taxon>
    </lineage>
</organism>
<evidence type="ECO:0000313" key="2">
    <source>
        <dbReference type="EMBL" id="CUH28761.1"/>
    </source>
</evidence>
<feature type="region of interest" description="Disordered" evidence="1">
    <location>
        <begin position="50"/>
        <end position="99"/>
    </location>
</feature>
<evidence type="ECO:0000256" key="1">
    <source>
        <dbReference type="SAM" id="MobiDB-lite"/>
    </source>
</evidence>
<evidence type="ECO:0000313" key="3">
    <source>
        <dbReference type="Proteomes" id="UP000049455"/>
    </source>
</evidence>
<reference evidence="2 3" key="1">
    <citation type="submission" date="2015-09" db="EMBL/GenBank/DDBJ databases">
        <authorList>
            <person name="Jackson K.R."/>
            <person name="Lunt B.L."/>
            <person name="Fisher J.N.B."/>
            <person name="Gardner A.V."/>
            <person name="Bailey M.E."/>
            <person name="Deus L.M."/>
            <person name="Earl A.S."/>
            <person name="Gibby P.D."/>
            <person name="Hartmann K.A."/>
            <person name="Liu J.E."/>
            <person name="Manci A.M."/>
            <person name="Nielsen D.A."/>
            <person name="Solomon M.B."/>
            <person name="Breakwell D.P."/>
            <person name="Burnett S.H."/>
            <person name="Grose J.H."/>
        </authorList>
    </citation>
    <scope>NUCLEOTIDE SEQUENCE [LARGE SCALE GENOMIC DNA]</scope>
    <source>
        <strain evidence="2 3">CECT 7799</strain>
    </source>
</reference>
<accession>A0A0M7B5N8</accession>
<dbReference type="AlphaFoldDB" id="A0A0M7B5N8"/>
<sequence>MSYLAALLALVILGILIARAIWIMRAEARQDNGGRPRGVRPGSGYTEVQSEYFSGLGGGSQSATRVPRDPQEYARAFVPRRAARRDHQTNGIQRSDGHG</sequence>
<gene>
    <name evidence="2" type="ORF">JSE7799_00822</name>
</gene>
<dbReference type="EMBL" id="CYPR01000046">
    <property type="protein sequence ID" value="CUH28761.1"/>
    <property type="molecule type" value="Genomic_DNA"/>
</dbReference>
<keyword evidence="3" id="KW-1185">Reference proteome</keyword>
<dbReference type="STRING" id="313367.JSE7799_00822"/>